<dbReference type="Gene3D" id="3.10.129.10">
    <property type="entry name" value="Hotdog Thioesterase"/>
    <property type="match status" value="2"/>
</dbReference>
<dbReference type="PANTHER" id="PTHR28152:SF1">
    <property type="entry name" value="HYDROXYACYL-THIOESTER DEHYDRATASE TYPE 2, MITOCHONDRIAL"/>
    <property type="match status" value="1"/>
</dbReference>
<reference evidence="2 3" key="1">
    <citation type="submission" date="2016-10" db="EMBL/GenBank/DDBJ databases">
        <authorList>
            <person name="de Groot N.N."/>
        </authorList>
    </citation>
    <scope>NUCLEOTIDE SEQUENCE [LARGE SCALE GENOMIC DNA]</scope>
    <source>
        <strain evidence="2 3">DSM 100674</strain>
    </source>
</reference>
<proteinExistence type="predicted"/>
<dbReference type="AlphaFoldDB" id="A0A1H7Q8R5"/>
<dbReference type="Proteomes" id="UP000199582">
    <property type="component" value="Unassembled WGS sequence"/>
</dbReference>
<gene>
    <name evidence="2" type="ORF">SAMN05443999_105202</name>
</gene>
<dbReference type="EMBL" id="FOAG01000005">
    <property type="protein sequence ID" value="SEL44118.1"/>
    <property type="molecule type" value="Genomic_DNA"/>
</dbReference>
<evidence type="ECO:0000259" key="1">
    <source>
        <dbReference type="Pfam" id="PF13452"/>
    </source>
</evidence>
<dbReference type="OrthoDB" id="7183822at2"/>
<dbReference type="InterPro" id="IPR029069">
    <property type="entry name" value="HotDog_dom_sf"/>
</dbReference>
<organism evidence="2 3">
    <name type="scientific">Roseovarius azorensis</name>
    <dbReference type="NCBI Taxonomy" id="1287727"/>
    <lineage>
        <taxon>Bacteria</taxon>
        <taxon>Pseudomonadati</taxon>
        <taxon>Pseudomonadota</taxon>
        <taxon>Alphaproteobacteria</taxon>
        <taxon>Rhodobacterales</taxon>
        <taxon>Roseobacteraceae</taxon>
        <taxon>Roseovarius</taxon>
    </lineage>
</organism>
<protein>
    <submittedName>
        <fullName evidence="2">3-methylfumaryl-CoA hydratase</fullName>
    </submittedName>
</protein>
<dbReference type="GO" id="GO:0019171">
    <property type="term" value="F:(3R)-hydroxyacyl-[acyl-carrier-protein] dehydratase activity"/>
    <property type="evidence" value="ECO:0007669"/>
    <property type="project" value="TreeGrafter"/>
</dbReference>
<dbReference type="InterPro" id="IPR052741">
    <property type="entry name" value="Mitochondrial_HTD2"/>
</dbReference>
<dbReference type="Pfam" id="PF13452">
    <property type="entry name" value="FAS1_DH_region"/>
    <property type="match status" value="1"/>
</dbReference>
<name>A0A1H7Q8R5_9RHOB</name>
<feature type="domain" description="FAS1-like dehydratase" evidence="1">
    <location>
        <begin position="68"/>
        <end position="125"/>
    </location>
</feature>
<dbReference type="STRING" id="1287727.SAMN05443999_105202"/>
<accession>A0A1H7Q8R5</accession>
<dbReference type="PANTHER" id="PTHR28152">
    <property type="entry name" value="HYDROXYACYL-THIOESTER DEHYDRATASE TYPE 2, MITOCHONDRIAL"/>
    <property type="match status" value="1"/>
</dbReference>
<keyword evidence="3" id="KW-1185">Reference proteome</keyword>
<dbReference type="SUPFAM" id="SSF54637">
    <property type="entry name" value="Thioesterase/thiol ester dehydrase-isomerase"/>
    <property type="match status" value="2"/>
</dbReference>
<sequence>MHDYSDWIDRTYSRSEPISERLIAQYRATMAGTLGPGDVPPGLHWCLVPDVVTPDQMGRDCHPRTGIFLPALPLPRRMWAGGELWFHAPFAPGDMVTRETTIADVSFKQGRSGKLGFVTQWHVYRVDGAERLTEWQDIVYREDPKPEQARMPERAEDWPDAIAWHLTTDSTLLFRFSALTFNGHRIHYDYPYATGVEGYEGLVVHGPMQAVWMINLAAHVIGHLPARFTYRGLTPLICDLPVLVEARETGGGLDLRVRRKGDGVATMVGRVEQDILT</sequence>
<evidence type="ECO:0000313" key="2">
    <source>
        <dbReference type="EMBL" id="SEL44118.1"/>
    </source>
</evidence>
<dbReference type="InterPro" id="IPR039569">
    <property type="entry name" value="FAS1-like_DH_region"/>
</dbReference>
<evidence type="ECO:0000313" key="3">
    <source>
        <dbReference type="Proteomes" id="UP000199582"/>
    </source>
</evidence>
<dbReference type="RefSeq" id="WP_093035759.1">
    <property type="nucleotide sequence ID" value="NZ_FOAG01000005.1"/>
</dbReference>